<dbReference type="InterPro" id="IPR009492">
    <property type="entry name" value="TniQ"/>
</dbReference>
<dbReference type="EMBL" id="FWFK01000003">
    <property type="protein sequence ID" value="SLN36327.1"/>
    <property type="molecule type" value="Genomic_DNA"/>
</dbReference>
<evidence type="ECO:0000313" key="2">
    <source>
        <dbReference type="EMBL" id="SLN36327.1"/>
    </source>
</evidence>
<dbReference type="AlphaFoldDB" id="A0A1X6YZK2"/>
<dbReference type="Proteomes" id="UP000193570">
    <property type="component" value="Unassembled WGS sequence"/>
</dbReference>
<name>A0A1X6YZK2_9RHOB</name>
<reference evidence="2 3" key="1">
    <citation type="submission" date="2017-03" db="EMBL/GenBank/DDBJ databases">
        <authorList>
            <person name="Afonso C.L."/>
            <person name="Miller P.J."/>
            <person name="Scott M.A."/>
            <person name="Spackman E."/>
            <person name="Goraichik I."/>
            <person name="Dimitrov K.M."/>
            <person name="Suarez D.L."/>
            <person name="Swayne D.E."/>
        </authorList>
    </citation>
    <scope>NUCLEOTIDE SEQUENCE [LARGE SCALE GENOMIC DNA]</scope>
    <source>
        <strain evidence="2 3">CECT 8625</strain>
    </source>
</reference>
<evidence type="ECO:0000259" key="1">
    <source>
        <dbReference type="Pfam" id="PF06527"/>
    </source>
</evidence>
<gene>
    <name evidence="2" type="ORF">ROJ8625_01629</name>
</gene>
<feature type="domain" description="TniQ" evidence="1">
    <location>
        <begin position="4"/>
        <end position="121"/>
    </location>
</feature>
<keyword evidence="3" id="KW-1185">Reference proteome</keyword>
<protein>
    <recommendedName>
        <fullName evidence="1">TniQ domain-containing protein</fullName>
    </recommendedName>
</protein>
<dbReference type="Pfam" id="PF06527">
    <property type="entry name" value="TniQ"/>
    <property type="match status" value="1"/>
</dbReference>
<evidence type="ECO:0000313" key="3">
    <source>
        <dbReference type="Proteomes" id="UP000193570"/>
    </source>
</evidence>
<proteinExistence type="predicted"/>
<organism evidence="2 3">
    <name type="scientific">Roseivivax jejudonensis</name>
    <dbReference type="NCBI Taxonomy" id="1529041"/>
    <lineage>
        <taxon>Bacteria</taxon>
        <taxon>Pseudomonadati</taxon>
        <taxon>Pseudomonadota</taxon>
        <taxon>Alphaproteobacteria</taxon>
        <taxon>Rhodobacterales</taxon>
        <taxon>Roseobacteraceae</taxon>
        <taxon>Roseivivax</taxon>
    </lineage>
</organism>
<sequence>MACLAAMNGTDAQGFGLEQDIAFQRVLDGEPQAVAELAVLGGTDAFQLAAWTARKREGRRHVLCGEPFPGKLIREPVIRGCPVCLRQDAAASLLPPEQAMALRGIWTVPNLTICLKHDHPLVPLWRHVRPTERYDTVVRFRSIAPDIVSGVFDRETREPTEFDEWIEARLTDGPGSSWLDQHPLHAAATFCYLLGSALMRHETAAPSDVHPDDRWALLQMGFAVARHGPTRIREALQRLQDLPGEPHRGPKAIYPVLYDRLSRDYRHAPEFIPFREVLRTHLIETWPFGTGDDLLGEPVEQRKLHSVQSASRETGIDPRRLRKMLRSRGLIADQRPDAWEVFDAAAAEPLLNAMTRLVPATHFARSLGMSRSQFDRLVADGILQPALDTSGTKSVWDPRAGQAMLTELFAGAEPLRQAQHGWEHISKSASRLKIGPGVIIDGIREGLIRRVGRHSDFDGYAALYVYHDEVASAVADEAPEAMSLELFAKTVGIGRPAHLRRLVANGHTTATRLRNPRTGALQPYITGEDADAFHATFYTLRTASRSHGFSWQSLVARLKRAGVQPFSSADEEYGDLYLKRDVDEALEQP</sequence>
<accession>A0A1X6YZK2</accession>